<proteinExistence type="predicted"/>
<dbReference type="AlphaFoldDB" id="A0A7W7AMR4"/>
<name>A0A7W7AMR4_9SPHN</name>
<organism evidence="1 2">
    <name type="scientific">Sphingomonas abaci</name>
    <dbReference type="NCBI Taxonomy" id="237611"/>
    <lineage>
        <taxon>Bacteria</taxon>
        <taxon>Pseudomonadati</taxon>
        <taxon>Pseudomonadota</taxon>
        <taxon>Alphaproteobacteria</taxon>
        <taxon>Sphingomonadales</taxon>
        <taxon>Sphingomonadaceae</taxon>
        <taxon>Sphingomonas</taxon>
    </lineage>
</organism>
<protein>
    <submittedName>
        <fullName evidence="1">Uncharacterized protein</fullName>
    </submittedName>
</protein>
<evidence type="ECO:0000313" key="2">
    <source>
        <dbReference type="Proteomes" id="UP000574769"/>
    </source>
</evidence>
<accession>A0A7W7AMR4</accession>
<reference evidence="1 2" key="1">
    <citation type="submission" date="2020-08" db="EMBL/GenBank/DDBJ databases">
        <title>Genomic Encyclopedia of Type Strains, Phase IV (KMG-IV): sequencing the most valuable type-strain genomes for metagenomic binning, comparative biology and taxonomic classification.</title>
        <authorList>
            <person name="Goeker M."/>
        </authorList>
    </citation>
    <scope>NUCLEOTIDE SEQUENCE [LARGE SCALE GENOMIC DNA]</scope>
    <source>
        <strain evidence="1 2">DSM 15867</strain>
    </source>
</reference>
<dbReference type="Proteomes" id="UP000574769">
    <property type="component" value="Unassembled WGS sequence"/>
</dbReference>
<sequence>MTITPAVLVQLPLPDVRAVIFYKRDEITTDLICCDVEVAGHVWSFHEEAAGWPDLIAYLSALPGFRADWYEAVVSPPFAAAETIAFDRR</sequence>
<keyword evidence="2" id="KW-1185">Reference proteome</keyword>
<dbReference type="EMBL" id="JACHNY010000019">
    <property type="protein sequence ID" value="MBB4619928.1"/>
    <property type="molecule type" value="Genomic_DNA"/>
</dbReference>
<evidence type="ECO:0000313" key="1">
    <source>
        <dbReference type="EMBL" id="MBB4619928.1"/>
    </source>
</evidence>
<comment type="caution">
    <text evidence="1">The sequence shown here is derived from an EMBL/GenBank/DDBJ whole genome shotgun (WGS) entry which is preliminary data.</text>
</comment>
<gene>
    <name evidence="1" type="ORF">GGQ96_004088</name>
</gene>
<dbReference type="RefSeq" id="WP_184117046.1">
    <property type="nucleotide sequence ID" value="NZ_JACHNY010000019.1"/>
</dbReference>